<dbReference type="GO" id="GO:0016491">
    <property type="term" value="F:oxidoreductase activity"/>
    <property type="evidence" value="ECO:0007669"/>
    <property type="project" value="UniProtKB-KW"/>
</dbReference>
<dbReference type="Proteomes" id="UP000757232">
    <property type="component" value="Unassembled WGS sequence"/>
</dbReference>
<dbReference type="Gene3D" id="3.20.20.100">
    <property type="entry name" value="NADP-dependent oxidoreductase domain"/>
    <property type="match status" value="1"/>
</dbReference>
<evidence type="ECO:0000256" key="1">
    <source>
        <dbReference type="ARBA" id="ARBA00023002"/>
    </source>
</evidence>
<dbReference type="InterPro" id="IPR036812">
    <property type="entry name" value="NAD(P)_OxRdtase_dom_sf"/>
</dbReference>
<dbReference type="CDD" id="cd19075">
    <property type="entry name" value="AKR_AKR7A1-5"/>
    <property type="match status" value="1"/>
</dbReference>
<accession>A0A9Q5HQH0</accession>
<evidence type="ECO:0000259" key="2">
    <source>
        <dbReference type="Pfam" id="PF00248"/>
    </source>
</evidence>
<dbReference type="PRINTS" id="PR00069">
    <property type="entry name" value="ALDKETRDTASE"/>
</dbReference>
<dbReference type="InterPro" id="IPR020471">
    <property type="entry name" value="AKR"/>
</dbReference>
<reference evidence="3" key="1">
    <citation type="submission" date="2016-06" db="EMBL/GenBank/DDBJ databases">
        <title>Draft Genome sequence of the fungus Inonotus baumii.</title>
        <authorList>
            <person name="Zhu H."/>
            <person name="Lin W."/>
        </authorList>
    </citation>
    <scope>NUCLEOTIDE SEQUENCE</scope>
    <source>
        <strain evidence="3">821</strain>
    </source>
</reference>
<gene>
    <name evidence="3" type="ORF">A7U60_g8788</name>
</gene>
<evidence type="ECO:0000313" key="3">
    <source>
        <dbReference type="EMBL" id="OCB84115.1"/>
    </source>
</evidence>
<dbReference type="AlphaFoldDB" id="A0A9Q5HQH0"/>
<dbReference type="PANTHER" id="PTHR43364:SF4">
    <property type="entry name" value="NAD(P)-LINKED OXIDOREDUCTASE SUPERFAMILY PROTEIN"/>
    <property type="match status" value="1"/>
</dbReference>
<dbReference type="OrthoDB" id="2310150at2759"/>
<dbReference type="PANTHER" id="PTHR43364">
    <property type="entry name" value="NADH-SPECIFIC METHYLGLYOXAL REDUCTASE-RELATED"/>
    <property type="match status" value="1"/>
</dbReference>
<keyword evidence="1" id="KW-0560">Oxidoreductase</keyword>
<dbReference type="Pfam" id="PF00248">
    <property type="entry name" value="Aldo_ket_red"/>
    <property type="match status" value="1"/>
</dbReference>
<evidence type="ECO:0000313" key="4">
    <source>
        <dbReference type="Proteomes" id="UP000757232"/>
    </source>
</evidence>
<dbReference type="InterPro" id="IPR023210">
    <property type="entry name" value="NADP_OxRdtase_dom"/>
</dbReference>
<dbReference type="SUPFAM" id="SSF51430">
    <property type="entry name" value="NAD(P)-linked oxidoreductase"/>
    <property type="match status" value="1"/>
</dbReference>
<protein>
    <submittedName>
        <fullName evidence="3">Aldo/keto reductase</fullName>
    </submittedName>
</protein>
<name>A0A9Q5HQH0_SANBA</name>
<dbReference type="EMBL" id="LNZH02000216">
    <property type="protein sequence ID" value="OCB84115.1"/>
    <property type="molecule type" value="Genomic_DNA"/>
</dbReference>
<feature type="domain" description="NADP-dependent oxidoreductase" evidence="2">
    <location>
        <begin position="48"/>
        <end position="352"/>
    </location>
</feature>
<keyword evidence="4" id="KW-1185">Reference proteome</keyword>
<sequence length="364" mass="40991">MCIYMLSRAAGAVRSESAASLIFIARVPTCFPYNDEDSDDDMTPTRVPLIFGTRTMGEQGKSGVRNHTIRECQEIIDVFYKHGHKELDTARVYGEGTTEEYFALMNLKDCSIDTKVYPINPGDHQPKKLRETFLTSLEKLGRPRVRTLYLHAPDRSTPFEDTLREVNELYTQGLFDILGLSNYAAWEVAEIRTICNKNRWVEPKLYQTLYNAITRGMEPELVPCCRKFGIRIVVYNPLAGGFFAGKIKSVNDAPEPGNRFDGSAGRIGQMYRQRYLKDGYLKALPLIKEVADKHGLSLTEVALRWLQHHSVLTPEDGVIIGASSAAQLEQNLVDSEKGPLPQDVVATLDEAYKGVGFDAPTYWR</sequence>
<comment type="caution">
    <text evidence="3">The sequence shown here is derived from an EMBL/GenBank/DDBJ whole genome shotgun (WGS) entry which is preliminary data.</text>
</comment>
<organism evidence="3 4">
    <name type="scientific">Sanghuangporus baumii</name>
    <name type="common">Phellinus baumii</name>
    <dbReference type="NCBI Taxonomy" id="108892"/>
    <lineage>
        <taxon>Eukaryota</taxon>
        <taxon>Fungi</taxon>
        <taxon>Dikarya</taxon>
        <taxon>Basidiomycota</taxon>
        <taxon>Agaricomycotina</taxon>
        <taxon>Agaricomycetes</taxon>
        <taxon>Hymenochaetales</taxon>
        <taxon>Hymenochaetaceae</taxon>
        <taxon>Sanghuangporus</taxon>
    </lineage>
</organism>
<proteinExistence type="predicted"/>
<dbReference type="InterPro" id="IPR050523">
    <property type="entry name" value="AKR_Detox_Biosynth"/>
</dbReference>